<organism evidence="4">
    <name type="scientific">uncultured Solirubrobacteraceae bacterium</name>
    <dbReference type="NCBI Taxonomy" id="1162706"/>
    <lineage>
        <taxon>Bacteria</taxon>
        <taxon>Bacillati</taxon>
        <taxon>Actinomycetota</taxon>
        <taxon>Thermoleophilia</taxon>
        <taxon>Solirubrobacterales</taxon>
        <taxon>Solirubrobacteraceae</taxon>
        <taxon>environmental samples</taxon>
    </lineage>
</organism>
<proteinExistence type="predicted"/>
<evidence type="ECO:0000313" key="4">
    <source>
        <dbReference type="EMBL" id="CAA9500799.1"/>
    </source>
</evidence>
<protein>
    <recommendedName>
        <fullName evidence="3">N-acetyltransferase domain-containing protein</fullName>
    </recommendedName>
</protein>
<gene>
    <name evidence="4" type="ORF">AVDCRST_MAG85-1738</name>
</gene>
<dbReference type="GO" id="GO:0016747">
    <property type="term" value="F:acyltransferase activity, transferring groups other than amino-acyl groups"/>
    <property type="evidence" value="ECO:0007669"/>
    <property type="project" value="InterPro"/>
</dbReference>
<dbReference type="InterPro" id="IPR000182">
    <property type="entry name" value="GNAT_dom"/>
</dbReference>
<dbReference type="PROSITE" id="PS51186">
    <property type="entry name" value="GNAT"/>
    <property type="match status" value="1"/>
</dbReference>
<keyword evidence="1" id="KW-0808">Transferase</keyword>
<sequence length="155" mass="16832">MTLRRATSADVGRVTELVNDAYGHYVARIGGPPRPMTDDYADVVSRLDVTVAERDGRIVGLVVLDPRDDDGFCVDNVAADPAHQGGGVGRALLEHAEAAARDAGSDAIVLYTHERMTENRALYARIGYVEYDRRHYGNGVVVRLRKELGPAADPT</sequence>
<keyword evidence="2" id="KW-0012">Acyltransferase</keyword>
<name>A0A6J4SPH4_9ACTN</name>
<dbReference type="Gene3D" id="3.40.630.30">
    <property type="match status" value="1"/>
</dbReference>
<accession>A0A6J4SPH4</accession>
<dbReference type="InterPro" id="IPR050832">
    <property type="entry name" value="Bact_Acetyltransf"/>
</dbReference>
<dbReference type="AlphaFoldDB" id="A0A6J4SPH4"/>
<evidence type="ECO:0000259" key="3">
    <source>
        <dbReference type="PROSITE" id="PS51186"/>
    </source>
</evidence>
<dbReference type="PANTHER" id="PTHR43877">
    <property type="entry name" value="AMINOALKYLPHOSPHONATE N-ACETYLTRANSFERASE-RELATED-RELATED"/>
    <property type="match status" value="1"/>
</dbReference>
<evidence type="ECO:0000256" key="2">
    <source>
        <dbReference type="ARBA" id="ARBA00023315"/>
    </source>
</evidence>
<evidence type="ECO:0000256" key="1">
    <source>
        <dbReference type="ARBA" id="ARBA00022679"/>
    </source>
</evidence>
<dbReference type="CDD" id="cd04301">
    <property type="entry name" value="NAT_SF"/>
    <property type="match status" value="1"/>
</dbReference>
<dbReference type="Pfam" id="PF13508">
    <property type="entry name" value="Acetyltransf_7"/>
    <property type="match status" value="1"/>
</dbReference>
<feature type="domain" description="N-acetyltransferase" evidence="3">
    <location>
        <begin position="1"/>
        <end position="149"/>
    </location>
</feature>
<dbReference type="SUPFAM" id="SSF55729">
    <property type="entry name" value="Acyl-CoA N-acyltransferases (Nat)"/>
    <property type="match status" value="1"/>
</dbReference>
<dbReference type="EMBL" id="CADCVT010000189">
    <property type="protein sequence ID" value="CAA9500799.1"/>
    <property type="molecule type" value="Genomic_DNA"/>
</dbReference>
<reference evidence="4" key="1">
    <citation type="submission" date="2020-02" db="EMBL/GenBank/DDBJ databases">
        <authorList>
            <person name="Meier V. D."/>
        </authorList>
    </citation>
    <scope>NUCLEOTIDE SEQUENCE</scope>
    <source>
        <strain evidence="4">AVDCRST_MAG85</strain>
    </source>
</reference>
<dbReference type="InterPro" id="IPR016181">
    <property type="entry name" value="Acyl_CoA_acyltransferase"/>
</dbReference>